<name>A0A1F6SZ80_9PROT</name>
<feature type="domain" description="CBS" evidence="3">
    <location>
        <begin position="14"/>
        <end position="70"/>
    </location>
</feature>
<dbReference type="SMART" id="SM00116">
    <property type="entry name" value="CBS"/>
    <property type="match status" value="2"/>
</dbReference>
<organism evidence="4 5">
    <name type="scientific">Candidatus Muproteobacteria bacterium RBG_16_64_10</name>
    <dbReference type="NCBI Taxonomy" id="1817757"/>
    <lineage>
        <taxon>Bacteria</taxon>
        <taxon>Pseudomonadati</taxon>
        <taxon>Pseudomonadota</taxon>
        <taxon>Candidatus Muproteobacteria</taxon>
    </lineage>
</organism>
<dbReference type="PANTHER" id="PTHR43080:SF2">
    <property type="entry name" value="CBS DOMAIN-CONTAINING PROTEIN"/>
    <property type="match status" value="1"/>
</dbReference>
<gene>
    <name evidence="4" type="ORF">A2V91_00490</name>
</gene>
<evidence type="ECO:0000313" key="4">
    <source>
        <dbReference type="EMBL" id="OGI38228.1"/>
    </source>
</evidence>
<proteinExistence type="predicted"/>
<dbReference type="InterPro" id="IPR046342">
    <property type="entry name" value="CBS_dom_sf"/>
</dbReference>
<feature type="non-terminal residue" evidence="4">
    <location>
        <position position="144"/>
    </location>
</feature>
<dbReference type="InterPro" id="IPR000644">
    <property type="entry name" value="CBS_dom"/>
</dbReference>
<dbReference type="Proteomes" id="UP000179334">
    <property type="component" value="Unassembled WGS sequence"/>
</dbReference>
<evidence type="ECO:0000256" key="2">
    <source>
        <dbReference type="PROSITE-ProRule" id="PRU00703"/>
    </source>
</evidence>
<dbReference type="AlphaFoldDB" id="A0A1F6SZ80"/>
<keyword evidence="1 2" id="KW-0129">CBS domain</keyword>
<evidence type="ECO:0000256" key="1">
    <source>
        <dbReference type="ARBA" id="ARBA00023122"/>
    </source>
</evidence>
<comment type="caution">
    <text evidence="4">The sequence shown here is derived from an EMBL/GenBank/DDBJ whole genome shotgun (WGS) entry which is preliminary data.</text>
</comment>
<accession>A0A1F6SZ80</accession>
<dbReference type="EMBL" id="MFSR01000080">
    <property type="protein sequence ID" value="OGI38228.1"/>
    <property type="molecule type" value="Genomic_DNA"/>
</dbReference>
<feature type="domain" description="CBS" evidence="3">
    <location>
        <begin position="79"/>
        <end position="134"/>
    </location>
</feature>
<dbReference type="PANTHER" id="PTHR43080">
    <property type="entry name" value="CBS DOMAIN-CONTAINING PROTEIN CBSX3, MITOCHONDRIAL"/>
    <property type="match status" value="1"/>
</dbReference>
<sequence>MQESLAMAMISQKVERQVVLLDENHSAYEAALLMREKHIGSVVVTRASKVVGLFTERDLIFRVIGEHGDPAKITIRDAMRTDVPRVAPDESGEQCIELMKQHRSRHLLVYDGDAFVGIISLRDLLVLLLEEKEELIRQLTKYVT</sequence>
<dbReference type="Pfam" id="PF00571">
    <property type="entry name" value="CBS"/>
    <property type="match status" value="2"/>
</dbReference>
<dbReference type="PROSITE" id="PS51371">
    <property type="entry name" value="CBS"/>
    <property type="match status" value="2"/>
</dbReference>
<dbReference type="Gene3D" id="3.10.580.10">
    <property type="entry name" value="CBS-domain"/>
    <property type="match status" value="1"/>
</dbReference>
<dbReference type="SUPFAM" id="SSF54631">
    <property type="entry name" value="CBS-domain pair"/>
    <property type="match status" value="1"/>
</dbReference>
<reference evidence="4 5" key="1">
    <citation type="journal article" date="2016" name="Nat. Commun.">
        <title>Thousands of microbial genomes shed light on interconnected biogeochemical processes in an aquifer system.</title>
        <authorList>
            <person name="Anantharaman K."/>
            <person name="Brown C.T."/>
            <person name="Hug L.A."/>
            <person name="Sharon I."/>
            <person name="Castelle C.J."/>
            <person name="Probst A.J."/>
            <person name="Thomas B.C."/>
            <person name="Singh A."/>
            <person name="Wilkins M.J."/>
            <person name="Karaoz U."/>
            <person name="Brodie E.L."/>
            <person name="Williams K.H."/>
            <person name="Hubbard S.S."/>
            <person name="Banfield J.F."/>
        </authorList>
    </citation>
    <scope>NUCLEOTIDE SEQUENCE [LARGE SCALE GENOMIC DNA]</scope>
</reference>
<evidence type="ECO:0000313" key="5">
    <source>
        <dbReference type="Proteomes" id="UP000179334"/>
    </source>
</evidence>
<dbReference type="InterPro" id="IPR051257">
    <property type="entry name" value="Diverse_CBS-Domain"/>
</dbReference>
<protein>
    <submittedName>
        <fullName evidence="4">CBS domain-containing protein</fullName>
    </submittedName>
</protein>
<evidence type="ECO:0000259" key="3">
    <source>
        <dbReference type="PROSITE" id="PS51371"/>
    </source>
</evidence>